<evidence type="ECO:0000256" key="7">
    <source>
        <dbReference type="ARBA" id="ARBA00022786"/>
    </source>
</evidence>
<dbReference type="AlphaFoldDB" id="A0A6A5QEN3"/>
<evidence type="ECO:0000256" key="5">
    <source>
        <dbReference type="ARBA" id="ARBA00022737"/>
    </source>
</evidence>
<dbReference type="EMBL" id="ML979138">
    <property type="protein sequence ID" value="KAF1913792.1"/>
    <property type="molecule type" value="Genomic_DNA"/>
</dbReference>
<dbReference type="Pfam" id="PF01485">
    <property type="entry name" value="IBR"/>
    <property type="match status" value="1"/>
</dbReference>
<dbReference type="GO" id="GO:0061630">
    <property type="term" value="F:ubiquitin protein ligase activity"/>
    <property type="evidence" value="ECO:0007669"/>
    <property type="project" value="UniProtKB-EC"/>
</dbReference>
<feature type="domain" description="RING-type" evidence="12">
    <location>
        <begin position="25"/>
        <end position="242"/>
    </location>
</feature>
<dbReference type="GO" id="GO:0016567">
    <property type="term" value="P:protein ubiquitination"/>
    <property type="evidence" value="ECO:0007669"/>
    <property type="project" value="InterPro"/>
</dbReference>
<dbReference type="Proteomes" id="UP000800096">
    <property type="component" value="Unassembled WGS sequence"/>
</dbReference>
<evidence type="ECO:0000259" key="11">
    <source>
        <dbReference type="PROSITE" id="PS50089"/>
    </source>
</evidence>
<dbReference type="PROSITE" id="PS50089">
    <property type="entry name" value="ZF_RING_2"/>
    <property type="match status" value="1"/>
</dbReference>
<feature type="region of interest" description="Disordered" evidence="10">
    <location>
        <begin position="1"/>
        <end position="25"/>
    </location>
</feature>
<dbReference type="SUPFAM" id="SSF57850">
    <property type="entry name" value="RING/U-box"/>
    <property type="match status" value="3"/>
</dbReference>
<keyword evidence="6 9" id="KW-0863">Zinc-finger</keyword>
<evidence type="ECO:0000256" key="6">
    <source>
        <dbReference type="ARBA" id="ARBA00022771"/>
    </source>
</evidence>
<dbReference type="SMART" id="SM00647">
    <property type="entry name" value="IBR"/>
    <property type="match status" value="2"/>
</dbReference>
<reference evidence="13" key="1">
    <citation type="journal article" date="2020" name="Stud. Mycol.">
        <title>101 Dothideomycetes genomes: a test case for predicting lifestyles and emergence of pathogens.</title>
        <authorList>
            <person name="Haridas S."/>
            <person name="Albert R."/>
            <person name="Binder M."/>
            <person name="Bloem J."/>
            <person name="Labutti K."/>
            <person name="Salamov A."/>
            <person name="Andreopoulos B."/>
            <person name="Baker S."/>
            <person name="Barry K."/>
            <person name="Bills G."/>
            <person name="Bluhm B."/>
            <person name="Cannon C."/>
            <person name="Castanera R."/>
            <person name="Culley D."/>
            <person name="Daum C."/>
            <person name="Ezra D."/>
            <person name="Gonzalez J."/>
            <person name="Henrissat B."/>
            <person name="Kuo A."/>
            <person name="Liang C."/>
            <person name="Lipzen A."/>
            <person name="Lutzoni F."/>
            <person name="Magnuson J."/>
            <person name="Mondo S."/>
            <person name="Nolan M."/>
            <person name="Ohm R."/>
            <person name="Pangilinan J."/>
            <person name="Park H.-J."/>
            <person name="Ramirez L."/>
            <person name="Alfaro M."/>
            <person name="Sun H."/>
            <person name="Tritt A."/>
            <person name="Yoshinaga Y."/>
            <person name="Zwiers L.-H."/>
            <person name="Turgeon B."/>
            <person name="Goodwin S."/>
            <person name="Spatafora J."/>
            <person name="Crous P."/>
            <person name="Grigoriev I."/>
        </authorList>
    </citation>
    <scope>NUCLEOTIDE SEQUENCE</scope>
    <source>
        <strain evidence="13">HMLAC05119</strain>
    </source>
</reference>
<protein>
    <recommendedName>
        <fullName evidence="2">RBR-type E3 ubiquitin transferase</fullName>
        <ecNumber evidence="2">2.3.2.31</ecNumber>
    </recommendedName>
</protein>
<proteinExistence type="predicted"/>
<dbReference type="InterPro" id="IPR013083">
    <property type="entry name" value="Znf_RING/FYVE/PHD"/>
</dbReference>
<evidence type="ECO:0000313" key="13">
    <source>
        <dbReference type="EMBL" id="KAF1913792.1"/>
    </source>
</evidence>
<evidence type="ECO:0000256" key="1">
    <source>
        <dbReference type="ARBA" id="ARBA00001798"/>
    </source>
</evidence>
<evidence type="ECO:0000256" key="4">
    <source>
        <dbReference type="ARBA" id="ARBA00022723"/>
    </source>
</evidence>
<sequence>MTNTKSQSTKSRSSKPGSHHSKTHPNKECIICTDTRSSHHFPDVPPTAQCTHDSNVCRRCLRAWIKTSLSTKIWTELSCPICAAQLQHADVRALAAKEVFRRRYDKLTTKAHHESTPDWRWCLARGCSAGQVHTAHTLRFRCKSCRKTHCVACGVAWHRGETCAQHQDRYKAQDAASRRVVAQTTKKCPGCACCIEKSFGCDHMLCSRCRLEFCWQCLTPYGKKGGVTRVGHRRGCEHNEAGWDGN</sequence>
<comment type="catalytic activity">
    <reaction evidence="1">
        <text>[E2 ubiquitin-conjugating enzyme]-S-ubiquitinyl-L-cysteine + [acceptor protein]-L-lysine = [E2 ubiquitin-conjugating enzyme]-L-cysteine + [acceptor protein]-N(6)-ubiquitinyl-L-lysine.</text>
        <dbReference type="EC" id="2.3.2.31"/>
    </reaction>
</comment>
<keyword evidence="3" id="KW-0808">Transferase</keyword>
<dbReference type="EC" id="2.3.2.31" evidence="2"/>
<evidence type="ECO:0000256" key="9">
    <source>
        <dbReference type="PROSITE-ProRule" id="PRU00175"/>
    </source>
</evidence>
<evidence type="ECO:0000256" key="2">
    <source>
        <dbReference type="ARBA" id="ARBA00012251"/>
    </source>
</evidence>
<accession>A0A6A5QEN3</accession>
<dbReference type="InterPro" id="IPR044066">
    <property type="entry name" value="TRIAD_supradom"/>
</dbReference>
<dbReference type="GO" id="GO:0008270">
    <property type="term" value="F:zinc ion binding"/>
    <property type="evidence" value="ECO:0007669"/>
    <property type="project" value="UniProtKB-KW"/>
</dbReference>
<evidence type="ECO:0000259" key="12">
    <source>
        <dbReference type="PROSITE" id="PS51873"/>
    </source>
</evidence>
<dbReference type="InterPro" id="IPR002867">
    <property type="entry name" value="IBR_dom"/>
</dbReference>
<name>A0A6A5QEN3_AMPQU</name>
<dbReference type="InterPro" id="IPR001841">
    <property type="entry name" value="Znf_RING"/>
</dbReference>
<keyword evidence="4" id="KW-0479">Metal-binding</keyword>
<feature type="compositionally biased region" description="Low complexity" evidence="10">
    <location>
        <begin position="1"/>
        <end position="16"/>
    </location>
</feature>
<feature type="domain" description="RING-type" evidence="11">
    <location>
        <begin position="29"/>
        <end position="82"/>
    </location>
</feature>
<dbReference type="InterPro" id="IPR031127">
    <property type="entry name" value="E3_UB_ligase_RBR"/>
</dbReference>
<keyword evidence="8" id="KW-0862">Zinc</keyword>
<dbReference type="Gene3D" id="3.30.40.10">
    <property type="entry name" value="Zinc/RING finger domain, C3HC4 (zinc finger)"/>
    <property type="match status" value="1"/>
</dbReference>
<evidence type="ECO:0000313" key="14">
    <source>
        <dbReference type="Proteomes" id="UP000800096"/>
    </source>
</evidence>
<keyword evidence="7" id="KW-0833">Ubl conjugation pathway</keyword>
<gene>
    <name evidence="13" type="ORF">BDU57DRAFT_456246</name>
</gene>
<dbReference type="PANTHER" id="PTHR11685">
    <property type="entry name" value="RBR FAMILY RING FINGER AND IBR DOMAIN-CONTAINING"/>
    <property type="match status" value="1"/>
</dbReference>
<evidence type="ECO:0000256" key="10">
    <source>
        <dbReference type="SAM" id="MobiDB-lite"/>
    </source>
</evidence>
<dbReference type="Pfam" id="PF22191">
    <property type="entry name" value="IBR_1"/>
    <property type="match status" value="1"/>
</dbReference>
<evidence type="ECO:0000256" key="8">
    <source>
        <dbReference type="ARBA" id="ARBA00022833"/>
    </source>
</evidence>
<dbReference type="Gene3D" id="1.20.120.1750">
    <property type="match status" value="1"/>
</dbReference>
<dbReference type="OrthoDB" id="1431934at2759"/>
<keyword evidence="5" id="KW-0677">Repeat</keyword>
<keyword evidence="14" id="KW-1185">Reference proteome</keyword>
<organism evidence="13 14">
    <name type="scientific">Ampelomyces quisqualis</name>
    <name type="common">Powdery mildew agent</name>
    <dbReference type="NCBI Taxonomy" id="50730"/>
    <lineage>
        <taxon>Eukaryota</taxon>
        <taxon>Fungi</taxon>
        <taxon>Dikarya</taxon>
        <taxon>Ascomycota</taxon>
        <taxon>Pezizomycotina</taxon>
        <taxon>Dothideomycetes</taxon>
        <taxon>Pleosporomycetidae</taxon>
        <taxon>Pleosporales</taxon>
        <taxon>Pleosporineae</taxon>
        <taxon>Phaeosphaeriaceae</taxon>
        <taxon>Ampelomyces</taxon>
    </lineage>
</organism>
<dbReference type="PROSITE" id="PS51873">
    <property type="entry name" value="TRIAD"/>
    <property type="match status" value="1"/>
</dbReference>
<dbReference type="CDD" id="cd20335">
    <property type="entry name" value="BRcat_RBR"/>
    <property type="match status" value="1"/>
</dbReference>
<evidence type="ECO:0000256" key="3">
    <source>
        <dbReference type="ARBA" id="ARBA00022679"/>
    </source>
</evidence>